<dbReference type="SUPFAM" id="SSF52151">
    <property type="entry name" value="FabD/lysophospholipase-like"/>
    <property type="match status" value="1"/>
</dbReference>
<dbReference type="OrthoDB" id="189181at2759"/>
<reference evidence="2" key="1">
    <citation type="journal article" date="2023" name="Commun. Biol.">
        <title>Genome analysis of Parmales, the sister group of diatoms, reveals the evolutionary specialization of diatoms from phago-mixotrophs to photoautotrophs.</title>
        <authorList>
            <person name="Ban H."/>
            <person name="Sato S."/>
            <person name="Yoshikawa S."/>
            <person name="Yamada K."/>
            <person name="Nakamura Y."/>
            <person name="Ichinomiya M."/>
            <person name="Sato N."/>
            <person name="Blanc-Mathieu R."/>
            <person name="Endo H."/>
            <person name="Kuwata A."/>
            <person name="Ogata H."/>
        </authorList>
    </citation>
    <scope>NUCLEOTIDE SEQUENCE [LARGE SCALE GENOMIC DNA]</scope>
</reference>
<protein>
    <submittedName>
        <fullName evidence="1">Uncharacterized protein</fullName>
    </submittedName>
</protein>
<organism evidence="1 2">
    <name type="scientific">Triparma columacea</name>
    <dbReference type="NCBI Taxonomy" id="722753"/>
    <lineage>
        <taxon>Eukaryota</taxon>
        <taxon>Sar</taxon>
        <taxon>Stramenopiles</taxon>
        <taxon>Ochrophyta</taxon>
        <taxon>Bolidophyceae</taxon>
        <taxon>Parmales</taxon>
        <taxon>Triparmaceae</taxon>
        <taxon>Triparma</taxon>
    </lineage>
</organism>
<comment type="caution">
    <text evidence="1">The sequence shown here is derived from an EMBL/GenBank/DDBJ whole genome shotgun (WGS) entry which is preliminary data.</text>
</comment>
<dbReference type="InterPro" id="IPR016035">
    <property type="entry name" value="Acyl_Trfase/lysoPLipase"/>
</dbReference>
<sequence length="413" mass="45172">MVGVALSGGGITGIIGGLCALNSLDQKGLAGQSVVSTVSGGTIGKGIHVNAGDKLTYQYYDASLSYNDANSEIVEDEDHIWYANVVNYLNWASPLTGGANKEEEGEGGLGTLQAGWWTDVIDLMFWEGYSVHDYDIGGGDEEWYANFALLNEGQCPIKVNDENVMKKAENSLVYASMEMSGAGSRNFHLSNNGTLSVKDKEVLDVMSYSSSFWTSGIVESATSYFFLKETIPTGSLDGETVYLNDGGLVDTTGIVTLLQKKEDTIVAFYNNNDPLSELSCPFAFLFGAETSADSMNCLEGWELGQVFESGLWEGVKGNLTDGGLLRAKLENVEVKENEYLGVEAYILKNLIIFSNERSDEFLGSFEDEEIAAKVDDRWPNNFPVSVPTLDANVMCMFKDWIVEKYLDELKEVM</sequence>
<dbReference type="Proteomes" id="UP001165065">
    <property type="component" value="Unassembled WGS sequence"/>
</dbReference>
<keyword evidence="2" id="KW-1185">Reference proteome</keyword>
<dbReference type="EMBL" id="BRYA01000325">
    <property type="protein sequence ID" value="GMI47047.1"/>
    <property type="molecule type" value="Genomic_DNA"/>
</dbReference>
<name>A0A9W7GJV7_9STRA</name>
<proteinExistence type="predicted"/>
<evidence type="ECO:0000313" key="2">
    <source>
        <dbReference type="Proteomes" id="UP001165065"/>
    </source>
</evidence>
<gene>
    <name evidence="1" type="ORF">TrCOL_g163</name>
</gene>
<evidence type="ECO:0000313" key="1">
    <source>
        <dbReference type="EMBL" id="GMI47047.1"/>
    </source>
</evidence>
<dbReference type="AlphaFoldDB" id="A0A9W7GJV7"/>
<accession>A0A9W7GJV7</accession>